<evidence type="ECO:0000256" key="3">
    <source>
        <dbReference type="ARBA" id="ARBA00022989"/>
    </source>
</evidence>
<feature type="transmembrane region" description="Helical" evidence="6">
    <location>
        <begin position="155"/>
        <end position="178"/>
    </location>
</feature>
<feature type="transmembrane region" description="Helical" evidence="6">
    <location>
        <begin position="198"/>
        <end position="220"/>
    </location>
</feature>
<evidence type="ECO:0000256" key="2">
    <source>
        <dbReference type="ARBA" id="ARBA00022692"/>
    </source>
</evidence>
<dbReference type="SMART" id="SM01417">
    <property type="entry name" value="Solute_trans_a"/>
    <property type="match status" value="1"/>
</dbReference>
<dbReference type="AlphaFoldDB" id="U4L3W6"/>
<feature type="region of interest" description="Disordered" evidence="5">
    <location>
        <begin position="782"/>
        <end position="870"/>
    </location>
</feature>
<sequence length="870" mass="97473">MVVCNSTLSETHWAVDPIVGNLSFHTLGWIICIGCTVISCAISLFLIYKHATTYTNRDHQRNIIRILFMVPVYSVTTMFSYVWYWHAVYWEFARDCYEAFCISAFFVLMCHYIAPDLSGQKEYFVSMEVDEWPWPLNWWKSCTGLCKKPSNGLTWFNIIWISIFQYCFIRVATTIIATTTQYTGHYCEDSLHPAFAHFWVMFLNCLAVTVAMYMLIAFYMQMKTVLRPNKPLLKLLCIKLVIFFSFWQMIVCDFLSSANIIKPNRKLSQGDISVGFNALLTCFEMIIFAIMHIYAFPWKPYYKPAHADYKEGQIIDSDKPERTSVIRSLADVFNPWDIVKAFARGMRWMFWGFWKRTDEIDRVRSRIPDHLKNNGKQNSLNEHDETSEAQRLVNNRTPVPPASPAVPSTYPTMDPNYSVYLQPQKDELTIQHPAPDQGQHVPQEIPKYGLVETNHEGSRIPSHGISLDPAPPEIAPEISHPKPRPLLEAINTKPADIGFIAPGNQGQGQGVLRSPRSPRRGSLPPPDKRQSTIPPLPHSPLANRRPGAPNTLGVAGPGPSGAGLPYPVGDNAMPATFSNRNGHRNSIPLAPYTGHHDNSPYATSPVGQGYSPEGGLTPTGQNEETSLLPRPTAYPFMPGLNISPPQSSYPTAPTHQRLESEDVLRTGYNYTHNYDPEEERQRQRQRIGQQQERGEYAGRGDYAAGGGGAYSPTMATVGGNTSIANLSVLSEQGGVPLDAQGYRPYNLTNSSTVANVGGYDSNVGSGVGAGGYGAAGQQARYEPYCHEPSPPLPPPPAVPMHQVLYQQQQQQQQQQQYQMQEQQRYQQQIFTSVQGQEQEQGQQGQGEPARRSTRKPVPKRGPDGEAWVEV</sequence>
<feature type="compositionally biased region" description="Pro residues" evidence="5">
    <location>
        <begin position="788"/>
        <end position="798"/>
    </location>
</feature>
<feature type="transmembrane region" description="Helical" evidence="6">
    <location>
        <begin position="276"/>
        <end position="296"/>
    </location>
</feature>
<keyword evidence="4 6" id="KW-0472">Membrane</keyword>
<dbReference type="EMBL" id="HF935329">
    <property type="protein sequence ID" value="CCX06998.1"/>
    <property type="molecule type" value="Genomic_DNA"/>
</dbReference>
<dbReference type="Pfam" id="PF03619">
    <property type="entry name" value="Solute_trans_a"/>
    <property type="match status" value="1"/>
</dbReference>
<accession>U4L3W6</accession>
<evidence type="ECO:0000256" key="1">
    <source>
        <dbReference type="ARBA" id="ARBA00004141"/>
    </source>
</evidence>
<keyword evidence="3 6" id="KW-1133">Transmembrane helix</keyword>
<dbReference type="eggNOG" id="KOG2641">
    <property type="taxonomic scope" value="Eukaryota"/>
</dbReference>
<reference evidence="7 8" key="1">
    <citation type="journal article" date="2013" name="PLoS Genet.">
        <title>The genome and development-dependent transcriptomes of Pyronema confluens: a window into fungal evolution.</title>
        <authorList>
            <person name="Traeger S."/>
            <person name="Altegoer F."/>
            <person name="Freitag M."/>
            <person name="Gabaldon T."/>
            <person name="Kempken F."/>
            <person name="Kumar A."/>
            <person name="Marcet-Houben M."/>
            <person name="Poggeler S."/>
            <person name="Stajich J.E."/>
            <person name="Nowrousian M."/>
        </authorList>
    </citation>
    <scope>NUCLEOTIDE SEQUENCE [LARGE SCALE GENOMIC DNA]</scope>
    <source>
        <strain evidence="8">CBS 100304</strain>
        <tissue evidence="7">Vegetative mycelium</tissue>
    </source>
</reference>
<evidence type="ECO:0000256" key="5">
    <source>
        <dbReference type="SAM" id="MobiDB-lite"/>
    </source>
</evidence>
<feature type="compositionally biased region" description="Polar residues" evidence="5">
    <location>
        <begin position="643"/>
        <end position="654"/>
    </location>
</feature>
<evidence type="ECO:0000313" key="8">
    <source>
        <dbReference type="Proteomes" id="UP000018144"/>
    </source>
</evidence>
<dbReference type="PANTHER" id="PTHR23423">
    <property type="entry name" value="ORGANIC SOLUTE TRANSPORTER-RELATED"/>
    <property type="match status" value="1"/>
</dbReference>
<dbReference type="STRING" id="1076935.U4L3W6"/>
<feature type="transmembrane region" description="Helical" evidence="6">
    <location>
        <begin position="97"/>
        <end position="114"/>
    </location>
</feature>
<feature type="region of interest" description="Disordered" evidence="5">
    <location>
        <begin position="371"/>
        <end position="414"/>
    </location>
</feature>
<feature type="transmembrane region" description="Helical" evidence="6">
    <location>
        <begin position="27"/>
        <end position="51"/>
    </location>
</feature>
<keyword evidence="2 6" id="KW-0812">Transmembrane</keyword>
<feature type="transmembrane region" description="Helical" evidence="6">
    <location>
        <begin position="63"/>
        <end position="85"/>
    </location>
</feature>
<dbReference type="InterPro" id="IPR005178">
    <property type="entry name" value="Ostalpha/TMEM184C"/>
</dbReference>
<evidence type="ECO:0000256" key="4">
    <source>
        <dbReference type="ARBA" id="ARBA00023136"/>
    </source>
</evidence>
<organism evidence="7 8">
    <name type="scientific">Pyronema omphalodes (strain CBS 100304)</name>
    <name type="common">Pyronema confluens</name>
    <dbReference type="NCBI Taxonomy" id="1076935"/>
    <lineage>
        <taxon>Eukaryota</taxon>
        <taxon>Fungi</taxon>
        <taxon>Dikarya</taxon>
        <taxon>Ascomycota</taxon>
        <taxon>Pezizomycotina</taxon>
        <taxon>Pezizomycetes</taxon>
        <taxon>Pezizales</taxon>
        <taxon>Pyronemataceae</taxon>
        <taxon>Pyronema</taxon>
    </lineage>
</organism>
<dbReference type="GO" id="GO:0016020">
    <property type="term" value="C:membrane"/>
    <property type="evidence" value="ECO:0007669"/>
    <property type="project" value="UniProtKB-SubCell"/>
</dbReference>
<evidence type="ECO:0000256" key="6">
    <source>
        <dbReference type="SAM" id="Phobius"/>
    </source>
</evidence>
<comment type="subcellular location">
    <subcellularLocation>
        <location evidence="1">Membrane</location>
        <topology evidence="1">Multi-pass membrane protein</topology>
    </subcellularLocation>
</comment>
<proteinExistence type="predicted"/>
<keyword evidence="8" id="KW-1185">Reference proteome</keyword>
<feature type="compositionally biased region" description="Low complexity" evidence="5">
    <location>
        <begin position="805"/>
        <end position="847"/>
    </location>
</feature>
<feature type="region of interest" description="Disordered" evidence="5">
    <location>
        <begin position="497"/>
        <end position="657"/>
    </location>
</feature>
<gene>
    <name evidence="7" type="ORF">PCON_06585</name>
</gene>
<dbReference type="OrthoDB" id="5348404at2759"/>
<feature type="region of interest" description="Disordered" evidence="5">
    <location>
        <begin position="669"/>
        <end position="700"/>
    </location>
</feature>
<protein>
    <submittedName>
        <fullName evidence="7">Similar to Transmembrane protein 184 homolog DDB_G0284525 acc. no. Q54PI4</fullName>
    </submittedName>
</protein>
<name>U4L3W6_PYROM</name>
<dbReference type="Proteomes" id="UP000018144">
    <property type="component" value="Unassembled WGS sequence"/>
</dbReference>
<evidence type="ECO:0000313" key="7">
    <source>
        <dbReference type="EMBL" id="CCX06998.1"/>
    </source>
</evidence>